<proteinExistence type="inferred from homology"/>
<dbReference type="FunFam" id="2.30.38.10:FF:000001">
    <property type="entry name" value="Non-ribosomal peptide synthetase PvdI"/>
    <property type="match status" value="1"/>
</dbReference>
<evidence type="ECO:0000256" key="3">
    <source>
        <dbReference type="ARBA" id="ARBA00022450"/>
    </source>
</evidence>
<feature type="domain" description="Carrier" evidence="8">
    <location>
        <begin position="2049"/>
        <end position="2124"/>
    </location>
</feature>
<dbReference type="InterPro" id="IPR000873">
    <property type="entry name" value="AMP-dep_synth/lig_dom"/>
</dbReference>
<dbReference type="SMART" id="SM00823">
    <property type="entry name" value="PKS_PP"/>
    <property type="match status" value="2"/>
</dbReference>
<dbReference type="InterPro" id="IPR020806">
    <property type="entry name" value="PKS_PP-bd"/>
</dbReference>
<evidence type="ECO:0000313" key="10">
    <source>
        <dbReference type="Proteomes" id="UP000045782"/>
    </source>
</evidence>
<dbReference type="InterPro" id="IPR010060">
    <property type="entry name" value="NRPS_synth"/>
</dbReference>
<dbReference type="GO" id="GO:0017000">
    <property type="term" value="P:antibiotic biosynthetic process"/>
    <property type="evidence" value="ECO:0007669"/>
    <property type="project" value="UniProtKB-KW"/>
</dbReference>
<evidence type="ECO:0000256" key="2">
    <source>
        <dbReference type="ARBA" id="ARBA00006432"/>
    </source>
</evidence>
<dbReference type="Pfam" id="PF00550">
    <property type="entry name" value="PP-binding"/>
    <property type="match status" value="2"/>
</dbReference>
<keyword evidence="5" id="KW-0436">Ligase</keyword>
<dbReference type="FunFam" id="3.40.50.12780:FF:000012">
    <property type="entry name" value="Non-ribosomal peptide synthetase"/>
    <property type="match status" value="2"/>
</dbReference>
<dbReference type="Pfam" id="PF00668">
    <property type="entry name" value="Condensation"/>
    <property type="match status" value="2"/>
</dbReference>
<dbReference type="Gene3D" id="1.10.1200.10">
    <property type="entry name" value="ACP-like"/>
    <property type="match status" value="2"/>
</dbReference>
<feature type="domain" description="Carrier" evidence="8">
    <location>
        <begin position="533"/>
        <end position="610"/>
    </location>
</feature>
<organism evidence="9 10">
    <name type="scientific">Mycobacteroides abscessus</name>
    <dbReference type="NCBI Taxonomy" id="36809"/>
    <lineage>
        <taxon>Bacteria</taxon>
        <taxon>Bacillati</taxon>
        <taxon>Actinomycetota</taxon>
        <taxon>Actinomycetes</taxon>
        <taxon>Mycobacteriales</taxon>
        <taxon>Mycobacteriaceae</taxon>
        <taxon>Mycobacteroides</taxon>
    </lineage>
</organism>
<dbReference type="PANTHER" id="PTHR45527:SF14">
    <property type="entry name" value="PLIPASTATIN SYNTHASE SUBUNIT B"/>
    <property type="match status" value="1"/>
</dbReference>
<dbReference type="PROSITE" id="PS00012">
    <property type="entry name" value="PHOSPHOPANTETHEINE"/>
    <property type="match status" value="2"/>
</dbReference>
<keyword evidence="7" id="KW-0045">Antibiotic biosynthesis</keyword>
<dbReference type="EMBL" id="CSWP01000002">
    <property type="protein sequence ID" value="CPV39765.1"/>
    <property type="molecule type" value="Genomic_DNA"/>
</dbReference>
<keyword evidence="3" id="KW-0596">Phosphopantetheine</keyword>
<dbReference type="SUPFAM" id="SSF56801">
    <property type="entry name" value="Acetyl-CoA synthetase-like"/>
    <property type="match status" value="2"/>
</dbReference>
<dbReference type="InterPro" id="IPR001242">
    <property type="entry name" value="Condensation_dom"/>
</dbReference>
<dbReference type="NCBIfam" id="TIGR01720">
    <property type="entry name" value="NRPS-para261"/>
    <property type="match status" value="1"/>
</dbReference>
<dbReference type="InterPro" id="IPR020845">
    <property type="entry name" value="AMP-binding_CS"/>
</dbReference>
<dbReference type="GO" id="GO:0044550">
    <property type="term" value="P:secondary metabolite biosynthetic process"/>
    <property type="evidence" value="ECO:0007669"/>
    <property type="project" value="UniProtKB-ARBA"/>
</dbReference>
<dbReference type="Pfam" id="PF00501">
    <property type="entry name" value="AMP-binding"/>
    <property type="match status" value="2"/>
</dbReference>
<dbReference type="SUPFAM" id="SSF51735">
    <property type="entry name" value="NAD(P)-binding Rossmann-fold domains"/>
    <property type="match status" value="1"/>
</dbReference>
<dbReference type="FunFam" id="3.40.50.980:FF:000001">
    <property type="entry name" value="Non-ribosomal peptide synthetase"/>
    <property type="match status" value="2"/>
</dbReference>
<evidence type="ECO:0000259" key="8">
    <source>
        <dbReference type="PROSITE" id="PS50075"/>
    </source>
</evidence>
<keyword evidence="4" id="KW-0597">Phosphoprotein</keyword>
<dbReference type="Pfam" id="PF07993">
    <property type="entry name" value="NAD_binding_4"/>
    <property type="match status" value="1"/>
</dbReference>
<dbReference type="FunFam" id="1.10.1200.10:FF:000005">
    <property type="entry name" value="Nonribosomal peptide synthetase 1"/>
    <property type="match status" value="2"/>
</dbReference>
<evidence type="ECO:0000256" key="1">
    <source>
        <dbReference type="ARBA" id="ARBA00001957"/>
    </source>
</evidence>
<dbReference type="InterPro" id="IPR010071">
    <property type="entry name" value="AA_adenyl_dom"/>
</dbReference>
<evidence type="ECO:0000256" key="6">
    <source>
        <dbReference type="ARBA" id="ARBA00022737"/>
    </source>
</evidence>
<dbReference type="InterPro" id="IPR036736">
    <property type="entry name" value="ACP-like_sf"/>
</dbReference>
<dbReference type="RefSeq" id="WP_016892475.1">
    <property type="nucleotide sequence ID" value="NZ_CSVC01000024.1"/>
</dbReference>
<keyword evidence="6" id="KW-0677">Repeat</keyword>
<dbReference type="InterPro" id="IPR023213">
    <property type="entry name" value="CAT-like_dom_sf"/>
</dbReference>
<dbReference type="Pfam" id="PF13193">
    <property type="entry name" value="AMP-binding_C"/>
    <property type="match status" value="2"/>
</dbReference>
<dbReference type="NCBIfam" id="TIGR01746">
    <property type="entry name" value="Thioester-redct"/>
    <property type="match status" value="1"/>
</dbReference>
<dbReference type="NCBIfam" id="TIGR01733">
    <property type="entry name" value="AA-adenyl-dom"/>
    <property type="match status" value="2"/>
</dbReference>
<dbReference type="Proteomes" id="UP000045782">
    <property type="component" value="Unassembled WGS sequence"/>
</dbReference>
<dbReference type="Gene3D" id="3.40.50.980">
    <property type="match status" value="4"/>
</dbReference>
<dbReference type="NCBIfam" id="NF003417">
    <property type="entry name" value="PRK04813.1"/>
    <property type="match status" value="2"/>
</dbReference>
<dbReference type="CDD" id="cd19543">
    <property type="entry name" value="DCL_NRPS"/>
    <property type="match status" value="1"/>
</dbReference>
<dbReference type="Gene3D" id="2.30.38.10">
    <property type="entry name" value="Luciferase, Domain 3"/>
    <property type="match status" value="2"/>
</dbReference>
<accession>A0A0U0ZI28</accession>
<comment type="cofactor">
    <cofactor evidence="1">
        <name>pantetheine 4'-phosphate</name>
        <dbReference type="ChEBI" id="CHEBI:47942"/>
    </cofactor>
</comment>
<dbReference type="InterPro" id="IPR025110">
    <property type="entry name" value="AMP-bd_C"/>
</dbReference>
<dbReference type="FunFam" id="3.30.300.30:FF:000010">
    <property type="entry name" value="Enterobactin synthetase component F"/>
    <property type="match status" value="2"/>
</dbReference>
<dbReference type="SMART" id="SM01294">
    <property type="entry name" value="PKS_PP_betabranch"/>
    <property type="match status" value="1"/>
</dbReference>
<protein>
    <submittedName>
        <fullName evidence="9">Probable peptide synthetase NRP</fullName>
    </submittedName>
</protein>
<dbReference type="InterPro" id="IPR013120">
    <property type="entry name" value="FAR_NAD-bd"/>
</dbReference>
<dbReference type="PROSITE" id="PS00455">
    <property type="entry name" value="AMP_BINDING"/>
    <property type="match status" value="1"/>
</dbReference>
<evidence type="ECO:0000256" key="7">
    <source>
        <dbReference type="ARBA" id="ARBA00023194"/>
    </source>
</evidence>
<dbReference type="InterPro" id="IPR036291">
    <property type="entry name" value="NAD(P)-bd_dom_sf"/>
</dbReference>
<dbReference type="PANTHER" id="PTHR45527">
    <property type="entry name" value="NONRIBOSOMAL PEPTIDE SYNTHETASE"/>
    <property type="match status" value="1"/>
</dbReference>
<evidence type="ECO:0000313" key="9">
    <source>
        <dbReference type="EMBL" id="CPV39765.1"/>
    </source>
</evidence>
<gene>
    <name evidence="9" type="primary">lgrD_5</name>
    <name evidence="9" type="ORF">ERS075579_01082</name>
</gene>
<dbReference type="CDD" id="cd05235">
    <property type="entry name" value="SDR_e1"/>
    <property type="match status" value="1"/>
</dbReference>
<dbReference type="GO" id="GO:0005829">
    <property type="term" value="C:cytosol"/>
    <property type="evidence" value="ECO:0007669"/>
    <property type="project" value="TreeGrafter"/>
</dbReference>
<dbReference type="InterPro" id="IPR009081">
    <property type="entry name" value="PP-bd_ACP"/>
</dbReference>
<dbReference type="InterPro" id="IPR006162">
    <property type="entry name" value="Ppantetheine_attach_site"/>
</dbReference>
<dbReference type="Gene3D" id="3.30.559.30">
    <property type="entry name" value="Nonribosomal peptide synthetase, condensation domain"/>
    <property type="match status" value="2"/>
</dbReference>
<reference evidence="9 10" key="1">
    <citation type="submission" date="2015-03" db="EMBL/GenBank/DDBJ databases">
        <authorList>
            <person name="Murphy D."/>
        </authorList>
    </citation>
    <scope>NUCLEOTIDE SEQUENCE [LARGE SCALE GENOMIC DNA]</scope>
    <source>
        <strain evidence="9 10">PAP088</strain>
    </source>
</reference>
<dbReference type="InterPro" id="IPR010080">
    <property type="entry name" value="Thioester_reductase-like_dom"/>
</dbReference>
<dbReference type="InterPro" id="IPR045851">
    <property type="entry name" value="AMP-bd_C_sf"/>
</dbReference>
<comment type="similarity">
    <text evidence="2">Belongs to the ATP-dependent AMP-binding enzyme family.</text>
</comment>
<dbReference type="GO" id="GO:0016874">
    <property type="term" value="F:ligase activity"/>
    <property type="evidence" value="ECO:0007669"/>
    <property type="project" value="UniProtKB-KW"/>
</dbReference>
<dbReference type="SUPFAM" id="SSF47336">
    <property type="entry name" value="ACP-like"/>
    <property type="match status" value="2"/>
</dbReference>
<name>A0A0U0ZI28_9MYCO</name>
<dbReference type="Gene3D" id="3.30.300.30">
    <property type="match status" value="2"/>
</dbReference>
<dbReference type="SUPFAM" id="SSF52777">
    <property type="entry name" value="CoA-dependent acyltransferases"/>
    <property type="match status" value="4"/>
</dbReference>
<dbReference type="UniPathway" id="UPA00011"/>
<dbReference type="Gene3D" id="3.40.50.720">
    <property type="entry name" value="NAD(P)-binding Rossmann-like Domain"/>
    <property type="match status" value="1"/>
</dbReference>
<dbReference type="PROSITE" id="PS50075">
    <property type="entry name" value="CARRIER"/>
    <property type="match status" value="2"/>
</dbReference>
<dbReference type="GO" id="GO:0031177">
    <property type="term" value="F:phosphopantetheine binding"/>
    <property type="evidence" value="ECO:0007669"/>
    <property type="project" value="InterPro"/>
</dbReference>
<sequence length="2581" mass="276278">MSADPTRTLLSMDLLDDDDHDRLDEWGNRAVLTEPAAEPVSIPVVFAVQVERAPETVALVCRDRSWTYRELDQITNRIAHLLAGNGAGPGEVVGLLVPRSGEAIIGLLAILKTGAAYLPIDPAHPDERIKFMVSDAGPVAVLTTADLGSRFEGLDVGVIEIDDPLIDGQPSSALPAPEPDDLAYMTYTSGTTGVPKAVAVTHHNVTQLVDAVRADLPARPGEVWSQWHSLVFDVSVWEIWGALLHGGRLVVVPESVASSPDDLHELLISEKVSVLCQTPSAAGMLSPERLESTTLIVAGEACPPELVDRWATSGRTMINAYGPTEATIYAAMSGPLTPGSGVAPIGSPVPGAALFVLDKWLRPAPEGVVGELYVAGNGVAPGYAHRSGLTASRFLACPFGGPGSRMYRTGDLVQWGEDGQLQYLGRADEQVKIRGYRIELGEIQAALARLDGVEQAVVIAREDRPGDKRLVGYIMGTADPVEARSALAERLPAYMVPAAVVVLDALPLTVNGKLDKRALPAPEYRSVGTDYRAPSGPVEKILADIYAQVLGVDRVGVDESFFDLGGDSILSMQVVSRARAAGVHCRPRDIFVEQTVSAVAAVASLSDGGAGIVDDGIGPVLATPIIHWLQSVPGPVDQFNQTIVLQAPVGVTEDDVVVILQALLDRHATLRLRAESGDASGGWSLLVPDAGTVDARACLRVAESLSDAELVAARSRLNPAAGAQLSAVWVPDSRQLALMIHHLAVDGVSWRILLEDLNIAWAQHHGGQPVQLPTGGTSFARWAALLDEHARSQDVVATADAWREVAAVPAALPAVMPGLDTYATAKTLSVSLDAGTTRELLSEVPAAFHAGVQDILLIAFGLAWNEFLDSNTTSIAIGVEGHGRQEELGTVAGQDIDLSRTVGWFTTKYPVSLSVGGLSWKEIADGSADLGPIIKSAKEQLRALPDPLTYGLLRYLNPDVDLSGPEPAIGFNYLGRLGAGAADLTDDLWRINEDSLSSAGVASSVSMPLMYTVDLNAGIVEGGLGEEAGPHLRAGWTWAPSSVTEPQVQRLSQLWFEALAGICAYVRGGGGGLTPSDIAPAQLSQQQIDELHEQHKIVDVLPLTPIQEGLLFHTTFARAAGALEDDGAGIDFYAVQLDITVTGLVDQLRLRDAVHTVVRRHPNLAARFCTQFGDPVQVILADPVIAWRYLDLRGDDLTPDEEIQHLCAAERAAVCDLADRPTLRAALIRTEANQHRFVLTFHHVVIDGWSLPILLQEIFASYFGHRLPAPSSYRSFVSWLADQDLDAARTAWGKVLEGFDTPTLVAPPAPPGARGVESYRVSAETTQALGDLARSQHTTVSTVLQAAWAQLLMVLTGQDDVAFGTAVSGRPAELAGSDSIVGLLINTVPVRARATASTTIAELLGQLQSAHNDTIEHEHLALNEIHHVAGHEQLFDTLFLYESYPIDTSAFMGVQELAITEFVTREYNHYPLSVMALPGHELGIRVEYDTDKFGLDDIQAVFERFERVLVSMVSDADQRLSSLDVLQTDEHKQLEGWGNRKVLVRGPEPVLSIPEAFAEQVDRAPEAVALTFEGRSTTYGELDEAANRLANLLSVYGAAPGESVALLMPRSDEAIIAILAILKTGASYLPIDPSVPDTRLEFMLSDAVPIAAVTTAELRARFDGSGVSVVQFDDAEDDPTGAIYGHTPLLTPAPDDIAYTIYTSGTTGVPKGVAIAHSNVTQALKFPLTHMPTGPGEVWTQAGSLVFDITVWEIFGALLHGGRLVIIPDSVVRSPDDFRDLLIREKVTVLFQTPSAVGMLSPEGLNNLTLVVAGEACPTEVVDRWAPGRVMINGYGPTETTIYATFGELIAGSGVVPIGVPVPDAALFVLDRWMRPVPPGVVGELYVAGLGVGIGYVKRQALTASRFVACPFGEPGTRMYRTGDLVRWGVSESSAGQLEYLGRADEQVKIRGFRIELGEIQAALADVDGVEQAAVIAREDRPGDKRLVGYFIGAGEPAELRAALAKRLPPYMVPAALVRLEALPLTVNGKLDKRALPAPEYDDAARYRAPANAVEEAVAGIYAQVLGVERVGTDDSFFDLGGDSISAMRVVAAINTSFDAQLAVRTLFEAPSVRSLSGYLDGAAGAPANGPTYASVHGPGATEVRASDLTLDKFIDEATLQKAPTLPRADATARTVLLTGATGFLGRYLVLQWLRELEQVDGTLICLVRAKSDEEARRRLDKTFDSGDPELIRVYEALAADRLQVVAGDKAEPSLGLDQDTWQRLADTVDLIVDSAALVNSVLPYSELFGPNVVGTAELIRFALTTKLKPYTYISTADVGREIEKSVFLEDADIRVISATRPSDGSYANGYGNSKWAGEVLLREAHEQVGLPVKVFRSGMIMVDTSYAGQVNASDTVARMVLSVVATGVAPYSVYQLDADGNRQRAHFDGLPVEFVAEAITALGGGAAGSFDGSADFETYHVMNPHDDGIGIDEYVDWLIEAGHPIERIDDFGEWVRQFEARLHALPDHQRQGSVLQMLKILQDHGWDGQPPEPVRGPMAPADRFHAAVRKAKIGSGHDIPQVSAPIIAKYASDLQLHGLL</sequence>
<dbReference type="Gene3D" id="3.30.559.10">
    <property type="entry name" value="Chloramphenicol acetyltransferase-like domain"/>
    <property type="match status" value="2"/>
</dbReference>
<evidence type="ECO:0000256" key="4">
    <source>
        <dbReference type="ARBA" id="ARBA00022553"/>
    </source>
</evidence>
<dbReference type="GO" id="GO:0043041">
    <property type="term" value="P:amino acid activation for nonribosomal peptide biosynthetic process"/>
    <property type="evidence" value="ECO:0007669"/>
    <property type="project" value="TreeGrafter"/>
</dbReference>
<dbReference type="GO" id="GO:0008610">
    <property type="term" value="P:lipid biosynthetic process"/>
    <property type="evidence" value="ECO:0007669"/>
    <property type="project" value="UniProtKB-ARBA"/>
</dbReference>
<evidence type="ECO:0000256" key="5">
    <source>
        <dbReference type="ARBA" id="ARBA00022598"/>
    </source>
</evidence>